<name>A0A0C3JKJ9_PISTI</name>
<gene>
    <name evidence="2" type="ORF">M404DRAFT_1005620</name>
</gene>
<evidence type="ECO:0000313" key="3">
    <source>
        <dbReference type="Proteomes" id="UP000054217"/>
    </source>
</evidence>
<dbReference type="HOGENOM" id="CLU_3069703_0_0_1"/>
<organism evidence="2 3">
    <name type="scientific">Pisolithus tinctorius Marx 270</name>
    <dbReference type="NCBI Taxonomy" id="870435"/>
    <lineage>
        <taxon>Eukaryota</taxon>
        <taxon>Fungi</taxon>
        <taxon>Dikarya</taxon>
        <taxon>Basidiomycota</taxon>
        <taxon>Agaricomycotina</taxon>
        <taxon>Agaricomycetes</taxon>
        <taxon>Agaricomycetidae</taxon>
        <taxon>Boletales</taxon>
        <taxon>Sclerodermatineae</taxon>
        <taxon>Pisolithaceae</taxon>
        <taxon>Pisolithus</taxon>
    </lineage>
</organism>
<dbReference type="Proteomes" id="UP000054217">
    <property type="component" value="Unassembled WGS sequence"/>
</dbReference>
<sequence>MARLQLPDSVMGAVTSIFRNMHALQQRKVPETSHLSLMRETDSPPSPYIYRTE</sequence>
<reference evidence="2 3" key="1">
    <citation type="submission" date="2014-04" db="EMBL/GenBank/DDBJ databases">
        <authorList>
            <consortium name="DOE Joint Genome Institute"/>
            <person name="Kuo A."/>
            <person name="Kohler A."/>
            <person name="Costa M.D."/>
            <person name="Nagy L.G."/>
            <person name="Floudas D."/>
            <person name="Copeland A."/>
            <person name="Barry K.W."/>
            <person name="Cichocki N."/>
            <person name="Veneault-Fourrey C."/>
            <person name="LaButti K."/>
            <person name="Lindquist E.A."/>
            <person name="Lipzen A."/>
            <person name="Lundell T."/>
            <person name="Morin E."/>
            <person name="Murat C."/>
            <person name="Sun H."/>
            <person name="Tunlid A."/>
            <person name="Henrissat B."/>
            <person name="Grigoriev I.V."/>
            <person name="Hibbett D.S."/>
            <person name="Martin F."/>
            <person name="Nordberg H.P."/>
            <person name="Cantor M.N."/>
            <person name="Hua S.X."/>
        </authorList>
    </citation>
    <scope>NUCLEOTIDE SEQUENCE [LARGE SCALE GENOMIC DNA]</scope>
    <source>
        <strain evidence="2 3">Marx 270</strain>
    </source>
</reference>
<dbReference type="AlphaFoldDB" id="A0A0C3JKJ9"/>
<accession>A0A0C3JKJ9</accession>
<feature type="region of interest" description="Disordered" evidence="1">
    <location>
        <begin position="28"/>
        <end position="53"/>
    </location>
</feature>
<dbReference type="InParanoid" id="A0A0C3JKJ9"/>
<proteinExistence type="predicted"/>
<keyword evidence="3" id="KW-1185">Reference proteome</keyword>
<reference evidence="3" key="2">
    <citation type="submission" date="2015-01" db="EMBL/GenBank/DDBJ databases">
        <title>Evolutionary Origins and Diversification of the Mycorrhizal Mutualists.</title>
        <authorList>
            <consortium name="DOE Joint Genome Institute"/>
            <consortium name="Mycorrhizal Genomics Consortium"/>
            <person name="Kohler A."/>
            <person name="Kuo A."/>
            <person name="Nagy L.G."/>
            <person name="Floudas D."/>
            <person name="Copeland A."/>
            <person name="Barry K.W."/>
            <person name="Cichocki N."/>
            <person name="Veneault-Fourrey C."/>
            <person name="LaButti K."/>
            <person name="Lindquist E.A."/>
            <person name="Lipzen A."/>
            <person name="Lundell T."/>
            <person name="Morin E."/>
            <person name="Murat C."/>
            <person name="Riley R."/>
            <person name="Ohm R."/>
            <person name="Sun H."/>
            <person name="Tunlid A."/>
            <person name="Henrissat B."/>
            <person name="Grigoriev I.V."/>
            <person name="Hibbett D.S."/>
            <person name="Martin F."/>
        </authorList>
    </citation>
    <scope>NUCLEOTIDE SEQUENCE [LARGE SCALE GENOMIC DNA]</scope>
    <source>
        <strain evidence="3">Marx 270</strain>
    </source>
</reference>
<protein>
    <submittedName>
        <fullName evidence="2">Uncharacterized protein</fullName>
    </submittedName>
</protein>
<evidence type="ECO:0000313" key="2">
    <source>
        <dbReference type="EMBL" id="KIN98106.1"/>
    </source>
</evidence>
<evidence type="ECO:0000256" key="1">
    <source>
        <dbReference type="SAM" id="MobiDB-lite"/>
    </source>
</evidence>
<dbReference type="EMBL" id="KN832019">
    <property type="protein sequence ID" value="KIN98106.1"/>
    <property type="molecule type" value="Genomic_DNA"/>
</dbReference>